<dbReference type="AlphaFoldDB" id="A0A5K7XIP2"/>
<proteinExistence type="predicted"/>
<gene>
    <name evidence="1" type="ORF">PLANPX_2371</name>
</gene>
<keyword evidence="2" id="KW-1185">Reference proteome</keyword>
<reference evidence="2" key="1">
    <citation type="submission" date="2019-10" db="EMBL/GenBank/DDBJ databases">
        <title>Lacipirellula parvula gen. nov., sp. nov., representing a lineage of planctomycetes widespread in freshwater anoxic habitats, and description of the family Lacipirellulaceae.</title>
        <authorList>
            <person name="Dedysh S.N."/>
            <person name="Kulichevskaya I.S."/>
            <person name="Beletsky A.V."/>
            <person name="Rakitin A.L."/>
            <person name="Mardanov A.V."/>
            <person name="Ivanova A.A."/>
            <person name="Saltykova V.X."/>
            <person name="Rijpstra W.I.C."/>
            <person name="Sinninghe Damste J.S."/>
            <person name="Ravin N.V."/>
        </authorList>
    </citation>
    <scope>NUCLEOTIDE SEQUENCE [LARGE SCALE GENOMIC DNA]</scope>
    <source>
        <strain evidence="2">PX69</strain>
    </source>
</reference>
<dbReference type="EMBL" id="AP021861">
    <property type="protein sequence ID" value="BBO32759.1"/>
    <property type="molecule type" value="Genomic_DNA"/>
</dbReference>
<accession>A0A5K7XIP2</accession>
<evidence type="ECO:0000313" key="1">
    <source>
        <dbReference type="EMBL" id="BBO32759.1"/>
    </source>
</evidence>
<evidence type="ECO:0000313" key="2">
    <source>
        <dbReference type="Proteomes" id="UP000326837"/>
    </source>
</evidence>
<name>A0A5K7XIP2_9BACT</name>
<protein>
    <recommendedName>
        <fullName evidence="3">IrrE N-terminal-like domain-containing protein</fullName>
    </recommendedName>
</protein>
<evidence type="ECO:0008006" key="3">
    <source>
        <dbReference type="Google" id="ProtNLM"/>
    </source>
</evidence>
<sequence length="256" mass="28430">MRWGVLNEIPAEQLRGVIDAVAQEILAEAEVTQPPVDCLLVAERLGLIVARDQPLPNQAVQPRARFVKLSAGGAPAADAIFLAEEPRRERRHWAVAHEIGESRAFRVFAELGVDPAEAPPAAREAVANALAGALLLPREWFVRDGARVDWDLFELKAIYATASHELIARRMLEAPPSVIVTLADQGRCVWRRSSGGHRPPPLTPPERDAWTAAHQQGQPVQCERAELPEGIVDVRAWPIHEEGWKREIIRTELAQW</sequence>
<dbReference type="KEGG" id="lpav:PLANPX_2371"/>
<dbReference type="Proteomes" id="UP000326837">
    <property type="component" value="Chromosome"/>
</dbReference>
<organism evidence="1 2">
    <name type="scientific">Lacipirellula parvula</name>
    <dbReference type="NCBI Taxonomy" id="2650471"/>
    <lineage>
        <taxon>Bacteria</taxon>
        <taxon>Pseudomonadati</taxon>
        <taxon>Planctomycetota</taxon>
        <taxon>Planctomycetia</taxon>
        <taxon>Pirellulales</taxon>
        <taxon>Lacipirellulaceae</taxon>
        <taxon>Lacipirellula</taxon>
    </lineage>
</organism>